<feature type="region of interest" description="Disordered" evidence="1">
    <location>
        <begin position="65"/>
        <end position="171"/>
    </location>
</feature>
<protein>
    <submittedName>
        <fullName evidence="2">Uncharacterized protein</fullName>
    </submittedName>
</protein>
<feature type="compositionally biased region" description="Basic and acidic residues" evidence="1">
    <location>
        <begin position="87"/>
        <end position="105"/>
    </location>
</feature>
<feature type="non-terminal residue" evidence="2">
    <location>
        <position position="1"/>
    </location>
</feature>
<reference evidence="2" key="1">
    <citation type="submission" date="2020-11" db="EMBL/GenBank/DDBJ databases">
        <authorList>
            <person name="Tran Van P."/>
        </authorList>
    </citation>
    <scope>NUCLEOTIDE SEQUENCE</scope>
</reference>
<evidence type="ECO:0000313" key="2">
    <source>
        <dbReference type="EMBL" id="CAD7237008.1"/>
    </source>
</evidence>
<feature type="compositionally biased region" description="Acidic residues" evidence="1">
    <location>
        <begin position="151"/>
        <end position="162"/>
    </location>
</feature>
<feature type="compositionally biased region" description="Acidic residues" evidence="1">
    <location>
        <begin position="112"/>
        <end position="139"/>
    </location>
</feature>
<name>A0A7R8WTM3_9CRUS</name>
<organism evidence="2">
    <name type="scientific">Cyprideis torosa</name>
    <dbReference type="NCBI Taxonomy" id="163714"/>
    <lineage>
        <taxon>Eukaryota</taxon>
        <taxon>Metazoa</taxon>
        <taxon>Ecdysozoa</taxon>
        <taxon>Arthropoda</taxon>
        <taxon>Crustacea</taxon>
        <taxon>Oligostraca</taxon>
        <taxon>Ostracoda</taxon>
        <taxon>Podocopa</taxon>
        <taxon>Podocopida</taxon>
        <taxon>Cytherocopina</taxon>
        <taxon>Cytheroidea</taxon>
        <taxon>Cytherideidae</taxon>
        <taxon>Cyprideis</taxon>
    </lineage>
</organism>
<sequence length="171" mass="19134">MALQVGTVEGRSSNRRIEVSRLRRLRRANPANVHRLALQKEGMVGFDFHRAGIEAMRARMRAVRRNGAKVHPVLTKKATSKLYSQTAERRGVEKRETSGEDRSSDRPPSLVEESDDDVIFQDSEPGQDSDEQDESSNEDESSKSSSPSQEGSDDGIAFEETEETGRNDQNQ</sequence>
<proteinExistence type="predicted"/>
<evidence type="ECO:0000256" key="1">
    <source>
        <dbReference type="SAM" id="MobiDB-lite"/>
    </source>
</evidence>
<gene>
    <name evidence="2" type="ORF">CTOB1V02_LOCUS14823</name>
</gene>
<accession>A0A7R8WTM3</accession>
<dbReference type="AlphaFoldDB" id="A0A7R8WTM3"/>
<dbReference type="EMBL" id="OB683949">
    <property type="protein sequence ID" value="CAD7237008.1"/>
    <property type="molecule type" value="Genomic_DNA"/>
</dbReference>